<dbReference type="EMBL" id="BQNB010013520">
    <property type="protein sequence ID" value="GJT16982.1"/>
    <property type="molecule type" value="Genomic_DNA"/>
</dbReference>
<reference evidence="1" key="2">
    <citation type="submission" date="2022-01" db="EMBL/GenBank/DDBJ databases">
        <authorList>
            <person name="Yamashiro T."/>
            <person name="Shiraishi A."/>
            <person name="Satake H."/>
            <person name="Nakayama K."/>
        </authorList>
    </citation>
    <scope>NUCLEOTIDE SEQUENCE</scope>
</reference>
<accession>A0ABQ5BT00</accession>
<protein>
    <submittedName>
        <fullName evidence="1">Uncharacterized protein</fullName>
    </submittedName>
</protein>
<keyword evidence="2" id="KW-1185">Reference proteome</keyword>
<evidence type="ECO:0000313" key="2">
    <source>
        <dbReference type="Proteomes" id="UP001151760"/>
    </source>
</evidence>
<gene>
    <name evidence="1" type="ORF">Tco_0875688</name>
</gene>
<proteinExistence type="predicted"/>
<organism evidence="1 2">
    <name type="scientific">Tanacetum coccineum</name>
    <dbReference type="NCBI Taxonomy" id="301880"/>
    <lineage>
        <taxon>Eukaryota</taxon>
        <taxon>Viridiplantae</taxon>
        <taxon>Streptophyta</taxon>
        <taxon>Embryophyta</taxon>
        <taxon>Tracheophyta</taxon>
        <taxon>Spermatophyta</taxon>
        <taxon>Magnoliopsida</taxon>
        <taxon>eudicotyledons</taxon>
        <taxon>Gunneridae</taxon>
        <taxon>Pentapetalae</taxon>
        <taxon>asterids</taxon>
        <taxon>campanulids</taxon>
        <taxon>Asterales</taxon>
        <taxon>Asteraceae</taxon>
        <taxon>Asteroideae</taxon>
        <taxon>Anthemideae</taxon>
        <taxon>Anthemidinae</taxon>
        <taxon>Tanacetum</taxon>
    </lineage>
</organism>
<comment type="caution">
    <text evidence="1">The sequence shown here is derived from an EMBL/GenBank/DDBJ whole genome shotgun (WGS) entry which is preliminary data.</text>
</comment>
<reference evidence="1" key="1">
    <citation type="journal article" date="2022" name="Int. J. Mol. Sci.">
        <title>Draft Genome of Tanacetum Coccineum: Genomic Comparison of Closely Related Tanacetum-Family Plants.</title>
        <authorList>
            <person name="Yamashiro T."/>
            <person name="Shiraishi A."/>
            <person name="Nakayama K."/>
            <person name="Satake H."/>
        </authorList>
    </citation>
    <scope>NUCLEOTIDE SEQUENCE</scope>
</reference>
<evidence type="ECO:0000313" key="1">
    <source>
        <dbReference type="EMBL" id="GJT16982.1"/>
    </source>
</evidence>
<name>A0ABQ5BT00_9ASTR</name>
<sequence length="196" mass="22110">MEDKKESEFQWPERKTIGFDKTESLNKVAMCLSAYWYQLIMLSKKLPNKEAIVVSNSTAGYVNTAASRPTMNGVKPSSNVFHKAHSLLRRPFNQKSAVKTNNFNEKAYTAKFNNVTTAGPEVVVSTAEGKRENVVKSSACWILRPTGKVIDHISKDSGSYMPKRFDYVDPKGRLNETECLVLSPDFKLLDERQVLL</sequence>
<dbReference type="Proteomes" id="UP001151760">
    <property type="component" value="Unassembled WGS sequence"/>
</dbReference>